<keyword evidence="1" id="KW-0472">Membrane</keyword>
<evidence type="ECO:0000313" key="3">
    <source>
        <dbReference type="Proteomes" id="UP001281761"/>
    </source>
</evidence>
<comment type="caution">
    <text evidence="2">The sequence shown here is derived from an EMBL/GenBank/DDBJ whole genome shotgun (WGS) entry which is preliminary data.</text>
</comment>
<evidence type="ECO:0000313" key="2">
    <source>
        <dbReference type="EMBL" id="KAK2944087.1"/>
    </source>
</evidence>
<organism evidence="2 3">
    <name type="scientific">Blattamonas nauphoetae</name>
    <dbReference type="NCBI Taxonomy" id="2049346"/>
    <lineage>
        <taxon>Eukaryota</taxon>
        <taxon>Metamonada</taxon>
        <taxon>Preaxostyla</taxon>
        <taxon>Oxymonadida</taxon>
        <taxon>Blattamonas</taxon>
    </lineage>
</organism>
<feature type="transmembrane region" description="Helical" evidence="1">
    <location>
        <begin position="175"/>
        <end position="196"/>
    </location>
</feature>
<reference evidence="2 3" key="1">
    <citation type="journal article" date="2022" name="bioRxiv">
        <title>Genomics of Preaxostyla Flagellates Illuminates Evolutionary Transitions and the Path Towards Mitochondrial Loss.</title>
        <authorList>
            <person name="Novak L.V.F."/>
            <person name="Treitli S.C."/>
            <person name="Pyrih J."/>
            <person name="Halakuc P."/>
            <person name="Pipaliya S.V."/>
            <person name="Vacek V."/>
            <person name="Brzon O."/>
            <person name="Soukal P."/>
            <person name="Eme L."/>
            <person name="Dacks J.B."/>
            <person name="Karnkowska A."/>
            <person name="Elias M."/>
            <person name="Hampl V."/>
        </authorList>
    </citation>
    <scope>NUCLEOTIDE SEQUENCE [LARGE SCALE GENOMIC DNA]</scope>
    <source>
        <strain evidence="2">NAU3</strain>
        <tissue evidence="2">Gut</tissue>
    </source>
</reference>
<accession>A0ABQ9WX42</accession>
<keyword evidence="1" id="KW-0812">Transmembrane</keyword>
<evidence type="ECO:0000256" key="1">
    <source>
        <dbReference type="SAM" id="Phobius"/>
    </source>
</evidence>
<dbReference type="Proteomes" id="UP001281761">
    <property type="component" value="Unassembled WGS sequence"/>
</dbReference>
<keyword evidence="3" id="KW-1185">Reference proteome</keyword>
<sequence length="640" mass="69027">MTNSLSKVVACLHQASSVLSQFKTISVSSFGHTRTSILPQQTICANLPSILDSILDSLNFSDYTPFNPVNSQINVPACLKTEQSKPGRLKPSRAPFHPVPQPPLTILIHSRPLDITTIQPSDFLFSIHLNPHSEHTLADCFASLEMALRVRNSPLHTLFRWLVSILTHRPLNPPFLSIIWIIIFSIFGGVAFVILLYYLASLFFGSSPTLLGVFSILSSFTGSKMRSKPTLAITSPFKDTAISDLVVYKPSTGDLDPFVTISKNGLDGDRAWMNKMKITNLFAPTTKFSSLSSLAFGNVQISKLGAVFGLSSDITFSKRDQAIPSPPTSFFSRKPKSEPEKGKINFENLQIDLAGNRLLIPVELLEADTVTIKSADSNVFSTPTLVGESIETTKLEGDTVTTDEIRTNSLSFADRTGRIGQHPKTVNSRVENEPSPSITNLNGSVLFTGETAITSPSTVSSPVTTTTLRVGQASPFTAPLTIVTPTTAGADTPSLFVSHSLISNSGKYQKISFEYAKAATFTQLHLKLGKDTKETKRKGLKSGWETLDSTMLVVVSTSEGVGTAAFQLRGGTCKVDSFSGVVHSAVCDEEGRPTLSFLAVDFARDSVVGEAEVLMPGLVDGGMRVTVDVTSVATLAQTIN</sequence>
<protein>
    <submittedName>
        <fullName evidence="2">Uncharacterized protein</fullName>
    </submittedName>
</protein>
<proteinExistence type="predicted"/>
<feature type="transmembrane region" description="Helical" evidence="1">
    <location>
        <begin position="202"/>
        <end position="220"/>
    </location>
</feature>
<dbReference type="EMBL" id="JARBJD010000315">
    <property type="protein sequence ID" value="KAK2944087.1"/>
    <property type="molecule type" value="Genomic_DNA"/>
</dbReference>
<gene>
    <name evidence="2" type="ORF">BLNAU_21004</name>
</gene>
<name>A0ABQ9WX42_9EUKA</name>
<keyword evidence="1" id="KW-1133">Transmembrane helix</keyword>